<dbReference type="NCBIfam" id="TIGR03125">
    <property type="entry name" value="citrate_citG"/>
    <property type="match status" value="1"/>
</dbReference>
<dbReference type="Pfam" id="PF01874">
    <property type="entry name" value="CitG"/>
    <property type="match status" value="1"/>
</dbReference>
<dbReference type="InterPro" id="IPR002736">
    <property type="entry name" value="CitG"/>
</dbReference>
<keyword evidence="4 5" id="KW-0067">ATP-binding</keyword>
<comment type="catalytic activity">
    <reaction evidence="1 5">
        <text>3'-dephospho-CoA + ATP = 2'-(5''-triphospho-alpha-D-ribosyl)-3'-dephospho-CoA + adenine</text>
        <dbReference type="Rhea" id="RHEA:15117"/>
        <dbReference type="ChEBI" id="CHEBI:16708"/>
        <dbReference type="ChEBI" id="CHEBI:30616"/>
        <dbReference type="ChEBI" id="CHEBI:57328"/>
        <dbReference type="ChEBI" id="CHEBI:61378"/>
        <dbReference type="EC" id="2.4.2.52"/>
    </reaction>
</comment>
<dbReference type="EC" id="2.4.2.52" evidence="5"/>
<dbReference type="EMBL" id="AZCN01000085">
    <property type="protein sequence ID" value="KRK14389.1"/>
    <property type="molecule type" value="Genomic_DNA"/>
</dbReference>
<dbReference type="AlphaFoldDB" id="A0A0R1EXY2"/>
<dbReference type="eggNOG" id="COG1767">
    <property type="taxonomic scope" value="Bacteria"/>
</dbReference>
<sequence length="260" mass="28566">MVDPSSHGAHPDMTVFTFIDSSLSLEQYFYECAAAGFNFTGTDLTQLFRKLRPLGIQAEKEMFLATKNINTHKGAIFSVGIAVAAVGYLEQTNKALDAFLIRTTIRDMLVDLISTDFNNLTDKAENELTAGERHFLKYGKSGIRGEAQAGFPVVFEHALPFFKASSGPINERLLDTLMIIARNSEDSNLIKRAGNLAILDWLHEQIDCFFDLGGSQTSAGKAFLRQLDVIFSEKQLSLGGSADLLILTVFLSLTLSTANQ</sequence>
<gene>
    <name evidence="5" type="primary">citG</name>
    <name evidence="6" type="ORF">FD22_GL002432</name>
</gene>
<keyword evidence="2 5" id="KW-0808">Transferase</keyword>
<dbReference type="PATRIC" id="fig|913848.6.peg.2481"/>
<proteinExistence type="inferred from homology"/>
<dbReference type="GO" id="GO:0051191">
    <property type="term" value="P:prosthetic group biosynthetic process"/>
    <property type="evidence" value="ECO:0007669"/>
    <property type="project" value="TreeGrafter"/>
</dbReference>
<evidence type="ECO:0000256" key="3">
    <source>
        <dbReference type="ARBA" id="ARBA00022741"/>
    </source>
</evidence>
<comment type="caution">
    <text evidence="6">The sequence shown here is derived from an EMBL/GenBank/DDBJ whole genome shotgun (WGS) entry which is preliminary data.</text>
</comment>
<evidence type="ECO:0000256" key="1">
    <source>
        <dbReference type="ARBA" id="ARBA00001210"/>
    </source>
</evidence>
<reference evidence="6 7" key="1">
    <citation type="journal article" date="2015" name="Genome Announc.">
        <title>Expanding the biotechnology potential of lactobacilli through comparative genomics of 213 strains and associated genera.</title>
        <authorList>
            <person name="Sun Z."/>
            <person name="Harris H.M."/>
            <person name="McCann A."/>
            <person name="Guo C."/>
            <person name="Argimon S."/>
            <person name="Zhang W."/>
            <person name="Yang X."/>
            <person name="Jeffery I.B."/>
            <person name="Cooney J.C."/>
            <person name="Kagawa T.F."/>
            <person name="Liu W."/>
            <person name="Song Y."/>
            <person name="Salvetti E."/>
            <person name="Wrobel A."/>
            <person name="Rasinkangas P."/>
            <person name="Parkhill J."/>
            <person name="Rea M.C."/>
            <person name="O'Sullivan O."/>
            <person name="Ritari J."/>
            <person name="Douillard F.P."/>
            <person name="Paul Ross R."/>
            <person name="Yang R."/>
            <person name="Briner A.E."/>
            <person name="Felis G.E."/>
            <person name="de Vos W.M."/>
            <person name="Barrangou R."/>
            <person name="Klaenhammer T.R."/>
            <person name="Caufield P.W."/>
            <person name="Cui Y."/>
            <person name="Zhang H."/>
            <person name="O'Toole P.W."/>
        </authorList>
    </citation>
    <scope>NUCLEOTIDE SEQUENCE [LARGE SCALE GENOMIC DNA]</scope>
    <source>
        <strain evidence="6 7">DSM 20001</strain>
    </source>
</reference>
<protein>
    <recommendedName>
        <fullName evidence="5">Probable 2-(5''-triphosphoribosyl)-3'-dephosphocoenzyme-A synthase</fullName>
        <shortName evidence="5">2-(5''-triphosphoribosyl)-3'-dephospho-CoA synthase</shortName>
        <ecNumber evidence="5">2.4.2.52</ecNumber>
    </recommendedName>
</protein>
<dbReference type="HAMAP" id="MF_00397">
    <property type="entry name" value="CitG"/>
    <property type="match status" value="1"/>
</dbReference>
<dbReference type="Gene3D" id="1.10.4200.10">
    <property type="entry name" value="Triphosphoribosyl-dephospho-CoA protein"/>
    <property type="match status" value="1"/>
</dbReference>
<evidence type="ECO:0000256" key="5">
    <source>
        <dbReference type="HAMAP-Rule" id="MF_00397"/>
    </source>
</evidence>
<evidence type="ECO:0000256" key="2">
    <source>
        <dbReference type="ARBA" id="ARBA00022679"/>
    </source>
</evidence>
<evidence type="ECO:0000313" key="7">
    <source>
        <dbReference type="Proteomes" id="UP000051181"/>
    </source>
</evidence>
<evidence type="ECO:0000313" key="6">
    <source>
        <dbReference type="EMBL" id="KRK14389.1"/>
    </source>
</evidence>
<dbReference type="GO" id="GO:0005524">
    <property type="term" value="F:ATP binding"/>
    <property type="evidence" value="ECO:0007669"/>
    <property type="project" value="UniProtKB-KW"/>
</dbReference>
<dbReference type="InterPro" id="IPR017551">
    <property type="entry name" value="TriPribosyl-deP-CoA_syn_CitG"/>
</dbReference>
<dbReference type="Proteomes" id="UP000051181">
    <property type="component" value="Unassembled WGS sequence"/>
</dbReference>
<accession>A0A0R1EXY2</accession>
<keyword evidence="3 5" id="KW-0547">Nucleotide-binding</keyword>
<name>A0A0R1EXY2_9LACO</name>
<dbReference type="PANTHER" id="PTHR30201">
    <property type="entry name" value="TRIPHOSPHORIBOSYL-DEPHOSPHO-COA SYNTHASE"/>
    <property type="match status" value="1"/>
</dbReference>
<organism evidence="6 7">
    <name type="scientific">Loigolactobacillus coryniformis subsp. coryniformis KCTC 3167 = DSM 20001</name>
    <dbReference type="NCBI Taxonomy" id="913848"/>
    <lineage>
        <taxon>Bacteria</taxon>
        <taxon>Bacillati</taxon>
        <taxon>Bacillota</taxon>
        <taxon>Bacilli</taxon>
        <taxon>Lactobacillales</taxon>
        <taxon>Lactobacillaceae</taxon>
        <taxon>Loigolactobacillus</taxon>
    </lineage>
</organism>
<dbReference type="PANTHER" id="PTHR30201:SF2">
    <property type="entry name" value="2-(5''-TRIPHOSPHORIBOSYL)-3'-DEPHOSPHOCOENZYME-A SYNTHASE"/>
    <property type="match status" value="1"/>
</dbReference>
<dbReference type="GO" id="GO:0046917">
    <property type="term" value="F:triphosphoribosyl-dephospho-CoA synthase activity"/>
    <property type="evidence" value="ECO:0007669"/>
    <property type="project" value="UniProtKB-UniRule"/>
</dbReference>
<evidence type="ECO:0000256" key="4">
    <source>
        <dbReference type="ARBA" id="ARBA00022840"/>
    </source>
</evidence>
<comment type="similarity">
    <text evidence="5">Belongs to the CitG/MdcB family.</text>
</comment>